<keyword evidence="2" id="KW-0862">Zinc</keyword>
<sequence length="417" mass="46955">MDYPISTYDDYTLQYKDRTLKFKYHQVTTKWIGKVFGLSPGSILLFTDEEGQLETPDDNGNFHLEERKVYKVQGEPIPTLGVGDAGPSMFSSQPPALPPTPTGIVATNALPYSYPYPLVNQPTSHKKSKRFSLKTKAPEPSSQEASVGWQKNIELHECNKTTGELRKTSNYPLFLSASSASLSYITDKISAECYSNNEVVLLDNDNFKIPSNSCTQDPSFWKGSRRIKAVTKSDYTLLFGGENESDDDDDFMPSPIFVTGKGKSRKRARSPTSNRLDRIEGKQIQLARELESQIKRIRKNEDPLEVGKISMQLQQSKAQCESLNNMIMSMKSNIDCFICTNCVGDNIAVLVCCRKLCCYDCITRWLEESTTCPHCRQELHLENLQRVPKCNQVEAVFSVLREYQSTTTDDGDIGANH</sequence>
<accession>A0A1X7SWV5</accession>
<keyword evidence="1 3" id="KW-0479">Metal-binding</keyword>
<dbReference type="EnsemblMetazoa" id="Aqu2.1.06555_001">
    <property type="protein sequence ID" value="Aqu2.1.06555_001"/>
    <property type="gene ID" value="Aqu2.1.06555"/>
</dbReference>
<reference evidence="6" key="1">
    <citation type="submission" date="2017-05" db="UniProtKB">
        <authorList>
            <consortium name="EnsemblMetazoa"/>
        </authorList>
    </citation>
    <scope>IDENTIFICATION</scope>
</reference>
<dbReference type="AlphaFoldDB" id="A0A1X7SWV5"/>
<keyword evidence="1 3" id="KW-0863">Zinc-finger</keyword>
<dbReference type="OrthoDB" id="8062037at2759"/>
<feature type="region of interest" description="Disordered" evidence="4">
    <location>
        <begin position="250"/>
        <end position="275"/>
    </location>
</feature>
<dbReference type="GO" id="GO:0008270">
    <property type="term" value="F:zinc ion binding"/>
    <property type="evidence" value="ECO:0007669"/>
    <property type="project" value="UniProtKB-KW"/>
</dbReference>
<evidence type="ECO:0000256" key="2">
    <source>
        <dbReference type="ARBA" id="ARBA00022833"/>
    </source>
</evidence>
<name>A0A1X7SWV5_AMPQE</name>
<dbReference type="InterPro" id="IPR001841">
    <property type="entry name" value="Znf_RING"/>
</dbReference>
<proteinExistence type="predicted"/>
<protein>
    <recommendedName>
        <fullName evidence="5">RING-type domain-containing protein</fullName>
    </recommendedName>
</protein>
<evidence type="ECO:0000256" key="1">
    <source>
        <dbReference type="ARBA" id="ARBA00022771"/>
    </source>
</evidence>
<dbReference type="SUPFAM" id="SSF57850">
    <property type="entry name" value="RING/U-box"/>
    <property type="match status" value="1"/>
</dbReference>
<organism evidence="6">
    <name type="scientific">Amphimedon queenslandica</name>
    <name type="common">Sponge</name>
    <dbReference type="NCBI Taxonomy" id="400682"/>
    <lineage>
        <taxon>Eukaryota</taxon>
        <taxon>Metazoa</taxon>
        <taxon>Porifera</taxon>
        <taxon>Demospongiae</taxon>
        <taxon>Heteroscleromorpha</taxon>
        <taxon>Haplosclerida</taxon>
        <taxon>Niphatidae</taxon>
        <taxon>Amphimedon</taxon>
    </lineage>
</organism>
<dbReference type="Gene3D" id="3.30.40.10">
    <property type="entry name" value="Zinc/RING finger domain, C3HC4 (zinc finger)"/>
    <property type="match status" value="1"/>
</dbReference>
<evidence type="ECO:0000313" key="6">
    <source>
        <dbReference type="EnsemblMetazoa" id="Aqu2.1.06555_001"/>
    </source>
</evidence>
<dbReference type="InterPro" id="IPR013083">
    <property type="entry name" value="Znf_RING/FYVE/PHD"/>
</dbReference>
<dbReference type="PROSITE" id="PS50089">
    <property type="entry name" value="ZF_RING_2"/>
    <property type="match status" value="1"/>
</dbReference>
<evidence type="ECO:0000256" key="4">
    <source>
        <dbReference type="SAM" id="MobiDB-lite"/>
    </source>
</evidence>
<evidence type="ECO:0000259" key="5">
    <source>
        <dbReference type="PROSITE" id="PS50089"/>
    </source>
</evidence>
<feature type="domain" description="RING-type" evidence="5">
    <location>
        <begin position="336"/>
        <end position="376"/>
    </location>
</feature>
<evidence type="ECO:0000256" key="3">
    <source>
        <dbReference type="PROSITE-ProRule" id="PRU00175"/>
    </source>
</evidence>
<dbReference type="InParanoid" id="A0A1X7SWV5"/>